<name>A0ABT8XMX9_9HYPH</name>
<sequence>MSLAWTVEPTAPRALVHCRAQRVGTRRKWPHQHDDFALEQDGDRLGGYIENYLWSWQQHVAPSPIHANPAASVSYTRPPGSGCAFGDRNEDGNVLAVTLTGIGEIRPDVFDDAERVASSQRDQVPTEI</sequence>
<keyword evidence="2" id="KW-1185">Reference proteome</keyword>
<dbReference type="RefSeq" id="WP_244764155.1">
    <property type="nucleotide sequence ID" value="NZ_JALJCJ010000014.1"/>
</dbReference>
<evidence type="ECO:0000313" key="1">
    <source>
        <dbReference type="EMBL" id="MDO6125093.1"/>
    </source>
</evidence>
<protein>
    <submittedName>
        <fullName evidence="1">Uncharacterized protein</fullName>
    </submittedName>
</protein>
<dbReference type="EMBL" id="WHSC02000022">
    <property type="protein sequence ID" value="MDO6125093.1"/>
    <property type="molecule type" value="Genomic_DNA"/>
</dbReference>
<reference evidence="1" key="1">
    <citation type="submission" date="2022-04" db="EMBL/GenBank/DDBJ databases">
        <title>Shinella lacus sp. nov., a novel member of the genus Shinella from water.</title>
        <authorList>
            <person name="Deng Y."/>
        </authorList>
    </citation>
    <scope>NUCLEOTIDE SEQUENCE</scope>
    <source>
        <strain evidence="1">JCM 31239</strain>
    </source>
</reference>
<comment type="caution">
    <text evidence="1">The sequence shown here is derived from an EMBL/GenBank/DDBJ whole genome shotgun (WGS) entry which is preliminary data.</text>
</comment>
<gene>
    <name evidence="1" type="ORF">GB928_028320</name>
</gene>
<organism evidence="1 2">
    <name type="scientific">Shinella curvata</name>
    <dbReference type="NCBI Taxonomy" id="1817964"/>
    <lineage>
        <taxon>Bacteria</taxon>
        <taxon>Pseudomonadati</taxon>
        <taxon>Pseudomonadota</taxon>
        <taxon>Alphaproteobacteria</taxon>
        <taxon>Hyphomicrobiales</taxon>
        <taxon>Rhizobiaceae</taxon>
        <taxon>Shinella</taxon>
    </lineage>
</organism>
<evidence type="ECO:0000313" key="2">
    <source>
        <dbReference type="Proteomes" id="UP001177080"/>
    </source>
</evidence>
<dbReference type="Proteomes" id="UP001177080">
    <property type="component" value="Unassembled WGS sequence"/>
</dbReference>
<proteinExistence type="predicted"/>
<accession>A0ABT8XMX9</accession>